<evidence type="ECO:0000256" key="6">
    <source>
        <dbReference type="ARBA" id="ARBA00022679"/>
    </source>
</evidence>
<gene>
    <name evidence="19" type="ORF">BMR1_03g04825</name>
</gene>
<dbReference type="PANTHER" id="PTHR19376:SF37">
    <property type="entry name" value="DNA-DIRECTED RNA POLYMERASE II SUBUNIT RPB1"/>
    <property type="match status" value="1"/>
</dbReference>
<dbReference type="EMBL" id="LN871598">
    <property type="protein sequence ID" value="CTQ41562.1"/>
    <property type="molecule type" value="Genomic_DNA"/>
</dbReference>
<feature type="compositionally biased region" description="Polar residues" evidence="17">
    <location>
        <begin position="1541"/>
        <end position="1553"/>
    </location>
</feature>
<dbReference type="Gene3D" id="1.10.132.30">
    <property type="match status" value="1"/>
</dbReference>
<dbReference type="SUPFAM" id="SSF64484">
    <property type="entry name" value="beta and beta-prime subunits of DNA dependent RNA-polymerase"/>
    <property type="match status" value="1"/>
</dbReference>
<dbReference type="PROSITE" id="PS00115">
    <property type="entry name" value="RNA_POL_II_REPEAT"/>
    <property type="match status" value="2"/>
</dbReference>
<dbReference type="Pfam" id="PF04992">
    <property type="entry name" value="RNA_pol_Rpb1_6"/>
    <property type="match status" value="1"/>
</dbReference>
<dbReference type="InterPro" id="IPR006592">
    <property type="entry name" value="RNA_pol_N"/>
</dbReference>
<evidence type="ECO:0000256" key="10">
    <source>
        <dbReference type="ARBA" id="ARBA00022833"/>
    </source>
</evidence>
<dbReference type="Gene3D" id="1.10.274.100">
    <property type="entry name" value="RNA polymerase Rpb1, domain 3"/>
    <property type="match status" value="1"/>
</dbReference>
<sequence length="1801" mass="199194">MTTNLELNSPYSSCELKRVRSIDFGIFEPEFLKRMSVCEVTSAELYKDGLPNSCGLNDLRMGTTDYRINCSTCNMDVKHCPGHFGHITLAKPMYHYGFITTVMKVLRCVCYNCGRLLISPEDPRAMALKNRPGAQKLHRMAELCVSHYKCETNIKGQTDGKADGNGLTMGSISGLSNGADEPIDGNPVGGPKAEQNGSVKKLDGIGMGCGYPQPKYYKEGPNLMIQFSDKQKELLGEADEYIEGKRTLYAEEALEILKRISEEDMKALGFNPARSRPSWLILTVLPVPPPSVRPYVQFGSDRSEDDLTLKLMDILKTNSQLKKQEERGVAAHIIQEMCQLLQFHITTLFDNEIPGMPVASTRSKKPIKAIRSRLKGKEGRLRGNLMGKRVDFSARTVITGDPNIPIDTIGVPKSIAMTLTFPETVTPLNYAILKKKVEKGPHEWPGAKYIVRDDGTRYDLRHVRRPSELQLEYGYKVERHMQDGDYILFNRQPSLHKMSIMGHKAKILPYSTFRLNLSVTSPYNADFDGDEMNLHLAQTHEARSEIKHLMLSPKQIVSPQGNRPVMGIVQDSLLGVSKFTMKDTFLSRDVLMNLLTWIPYWDGRVPLPCIFYPQRLWTGKQVISILLSFDQAHLQNQININLRRTSGFSSVTGQGSVRALEMIDSEVTIRQNEHLTGTICKRTVGSSSGSLIHVLWHEAGPERTKDFITTLQKVVNNWLIETGFTVSCSDIITADTTLDMVAESLGAAKDRVQQLVSLAQRGKLECQPGKSLFESFEARVNKELNEAREQSGRIVAESLDEQNNILAMVNAGSKGSSINISQIIACVGQQNVEGKRIPFGFCDRSLPHFIKHDYGPESRGFVSNSYLSGLTPQEMFFHAMGGREGIIDTACKTSETGYIQRRLIKAMEDIMVHYDGTVRNSGGDILQFLYGEDGMNAEFVEDQPLELLELDNQQLSRMFYHDFKDASYGVGWILDDQIRESILTDYTKQMVLMDEFKHLLEMKTLICREVFSDGAARQHLPINIRRLVEYAKTQFSCSPEARRPMCPVDVAQRVRKLLDERLIVIHRASAADYLSEEAQDNATLLIRAHLIPALNSRRILERERLSPAAFDWLLGEVERHFNLSLVHAGECVGAIAAQSIGEPATQMTLNTFHFAGVGSKNVTLGVPRLKELINVVTNVKTPSLTVHLEDAVARDQERAKDVQLQLEHTTLGHVVSYAQVIYDPHVTDTIVSQDRQWVCDYYEFPDDEVAVGSLGPWLLRVQLSSRVMTDKKLTMREVGECIYREFSCDELDVIWTDDNSEDLVLRIRLKTGSAQADAPTAAEDVFLQKLMSQYLCNVTLRGVAGITKVYMREEAVTAYNEAKGQFERRNNWVLDTDGCNLEQVLPIPQVRYSKTISNDITEIFNVLGIEAARRALLRELRAVISFDGSYVNYRHLALLCDVMTHKGHLMSITRHGINRVDRGPLIKCSFEETLEILLDAATFAVSDGLCGVTENVMMGQLCPLGTGCFDVLIDADRLKDANQSFQVGAAGLEYSDLSSNVNSQTMSQTSPDRQFSPGHLSPGQFSSPSQAALLLSPLLVTMEPQQPGAQGDGGGVDTRALGGTFSPVCQSPTSPTSPMSPFSPRVLSPSSPLSPRVLSPSSPLSPTLPQRAYSPLSPVFEAASVYTPAYSPTSPSYAGAAGVYSPSSPSYHAAAGVGAQPLSVTSPEYSPTSPQMNLASPAGGYSPTFSTTSPKFSPTSPGIASPVGDSADAFGIASPSSPSYPMSLVYDIVSPVGPLSPDQQSPQRPPDDADPTDPFDL</sequence>
<keyword evidence="6 16" id="KW-0808">Transferase</keyword>
<dbReference type="InterPro" id="IPR045867">
    <property type="entry name" value="DNA-dir_RpoC_beta_prime"/>
</dbReference>
<dbReference type="GO" id="GO:0003677">
    <property type="term" value="F:DNA binding"/>
    <property type="evidence" value="ECO:0007669"/>
    <property type="project" value="UniProtKB-KW"/>
</dbReference>
<evidence type="ECO:0000259" key="18">
    <source>
        <dbReference type="SMART" id="SM00663"/>
    </source>
</evidence>
<dbReference type="FunFam" id="1.10.274.100:FF:000001">
    <property type="entry name" value="DNA-directed RNA polymerase subunit"/>
    <property type="match status" value="1"/>
</dbReference>
<keyword evidence="4 16" id="KW-0240">DNA-directed RNA polymerase</keyword>
<dbReference type="InterPro" id="IPR042102">
    <property type="entry name" value="RNA_pol_Rpb1_3_sf"/>
</dbReference>
<dbReference type="OMA" id="KPCMGIV"/>
<evidence type="ECO:0000256" key="3">
    <source>
        <dbReference type="ARBA" id="ARBA00011730"/>
    </source>
</evidence>
<evidence type="ECO:0000256" key="4">
    <source>
        <dbReference type="ARBA" id="ARBA00022478"/>
    </source>
</evidence>
<dbReference type="Gene3D" id="6.10.250.2940">
    <property type="match status" value="1"/>
</dbReference>
<dbReference type="Gene3D" id="2.40.40.20">
    <property type="match status" value="1"/>
</dbReference>
<name>A0A0K3AQ02_BABMR</name>
<dbReference type="Gene3D" id="3.30.1360.140">
    <property type="match status" value="1"/>
</dbReference>
<dbReference type="InterPro" id="IPR044893">
    <property type="entry name" value="RNA_pol_Rpb1_clamp_domain"/>
</dbReference>
<evidence type="ECO:0000256" key="11">
    <source>
        <dbReference type="ARBA" id="ARBA00022842"/>
    </source>
</evidence>
<dbReference type="VEuPathDB" id="PiroplasmaDB:BMR1_03g04825"/>
<dbReference type="InterPro" id="IPR000684">
    <property type="entry name" value="RNA_pol_II_repeat_euk"/>
</dbReference>
<evidence type="ECO:0000256" key="5">
    <source>
        <dbReference type="ARBA" id="ARBA00022553"/>
    </source>
</evidence>
<feature type="compositionally biased region" description="Low complexity" evidence="17">
    <location>
        <begin position="1726"/>
        <end position="1741"/>
    </location>
</feature>
<dbReference type="InterPro" id="IPR007083">
    <property type="entry name" value="RNA_pol_Rpb1_4"/>
</dbReference>
<feature type="region of interest" description="Disordered" evidence="17">
    <location>
        <begin position="1541"/>
        <end position="1566"/>
    </location>
</feature>
<evidence type="ECO:0000313" key="20">
    <source>
        <dbReference type="Proteomes" id="UP000002899"/>
    </source>
</evidence>
<feature type="region of interest" description="Disordered" evidence="17">
    <location>
        <begin position="161"/>
        <end position="188"/>
    </location>
</feature>
<keyword evidence="9" id="KW-0677">Repeat</keyword>
<dbReference type="Pfam" id="PF04983">
    <property type="entry name" value="RNA_pol_Rpb1_3"/>
    <property type="match status" value="1"/>
</dbReference>
<dbReference type="GO" id="GO:0003899">
    <property type="term" value="F:DNA-directed RNA polymerase activity"/>
    <property type="evidence" value="ECO:0007669"/>
    <property type="project" value="UniProtKB-EC"/>
</dbReference>
<dbReference type="Proteomes" id="UP000002899">
    <property type="component" value="Chromosome III"/>
</dbReference>
<feature type="compositionally biased region" description="Low complexity" evidence="17">
    <location>
        <begin position="1611"/>
        <end position="1649"/>
    </location>
</feature>
<comment type="similarity">
    <text evidence="2 16">Belongs to the RNA polymerase beta' chain family.</text>
</comment>
<dbReference type="InterPro" id="IPR038120">
    <property type="entry name" value="Rpb1_funnel_sf"/>
</dbReference>
<proteinExistence type="inferred from homology"/>
<evidence type="ECO:0000256" key="8">
    <source>
        <dbReference type="ARBA" id="ARBA00022723"/>
    </source>
</evidence>
<dbReference type="FunFam" id="2.40.40.20:FF:000019">
    <property type="entry name" value="DNA-directed RNA polymerase II subunit RPB1"/>
    <property type="match status" value="1"/>
</dbReference>
<dbReference type="EC" id="2.7.7.6" evidence="16"/>
<keyword evidence="5" id="KW-0597">Phosphoprotein</keyword>
<dbReference type="Gene3D" id="3.30.1490.180">
    <property type="entry name" value="RNA polymerase ii"/>
    <property type="match status" value="1"/>
</dbReference>
<evidence type="ECO:0000256" key="16">
    <source>
        <dbReference type="RuleBase" id="RU004279"/>
    </source>
</evidence>
<dbReference type="GO" id="GO:0005665">
    <property type="term" value="C:RNA polymerase II, core complex"/>
    <property type="evidence" value="ECO:0007669"/>
    <property type="project" value="TreeGrafter"/>
</dbReference>
<keyword evidence="11" id="KW-0460">Magnesium</keyword>
<feature type="region of interest" description="Disordered" evidence="17">
    <location>
        <begin position="1722"/>
        <end position="1744"/>
    </location>
</feature>
<dbReference type="NCBIfam" id="NF006336">
    <property type="entry name" value="PRK08566.1"/>
    <property type="match status" value="1"/>
</dbReference>
<dbReference type="InterPro" id="IPR007075">
    <property type="entry name" value="RNA_pol_Rpb1_6"/>
</dbReference>
<dbReference type="Pfam" id="PF04997">
    <property type="entry name" value="RNA_pol_Rpb1_1"/>
    <property type="match status" value="1"/>
</dbReference>
<dbReference type="RefSeq" id="XP_012649573.1">
    <property type="nucleotide sequence ID" value="XM_012794119.1"/>
</dbReference>
<dbReference type="InterPro" id="IPR000722">
    <property type="entry name" value="RNA_pol_asu"/>
</dbReference>
<dbReference type="PANTHER" id="PTHR19376">
    <property type="entry name" value="DNA-DIRECTED RNA POLYMERASE"/>
    <property type="match status" value="1"/>
</dbReference>
<evidence type="ECO:0000256" key="9">
    <source>
        <dbReference type="ARBA" id="ARBA00022737"/>
    </source>
</evidence>
<keyword evidence="12" id="KW-0238">DNA-binding</keyword>
<dbReference type="GeneID" id="24425611"/>
<comment type="subunit">
    <text evidence="3">Component of the RNA polymerase II (Pol II) complex consisting of 12 subunits.</text>
</comment>
<dbReference type="Pfam" id="PF04990">
    <property type="entry name" value="RNA_pol_Rpb1_7"/>
    <property type="match status" value="1"/>
</dbReference>
<dbReference type="FunFam" id="4.10.860.120:FF:000003">
    <property type="entry name" value="DNA-directed RNA polymerase subunit"/>
    <property type="match status" value="1"/>
</dbReference>
<keyword evidence="10" id="KW-0862">Zinc</keyword>
<keyword evidence="14" id="KW-0539">Nucleus</keyword>
<dbReference type="Gene3D" id="4.10.860.120">
    <property type="entry name" value="RNA polymerase II, clamp domain"/>
    <property type="match status" value="2"/>
</dbReference>
<dbReference type="GO" id="GO:0006366">
    <property type="term" value="P:transcription by RNA polymerase II"/>
    <property type="evidence" value="ECO:0007669"/>
    <property type="project" value="InterPro"/>
</dbReference>
<evidence type="ECO:0000256" key="2">
    <source>
        <dbReference type="ARBA" id="ARBA00006460"/>
    </source>
</evidence>
<comment type="catalytic activity">
    <reaction evidence="15 16">
        <text>RNA(n) + a ribonucleoside 5'-triphosphate = RNA(n+1) + diphosphate</text>
        <dbReference type="Rhea" id="RHEA:21248"/>
        <dbReference type="Rhea" id="RHEA-COMP:14527"/>
        <dbReference type="Rhea" id="RHEA-COMP:17342"/>
        <dbReference type="ChEBI" id="CHEBI:33019"/>
        <dbReference type="ChEBI" id="CHEBI:61557"/>
        <dbReference type="ChEBI" id="CHEBI:140395"/>
        <dbReference type="EC" id="2.7.7.6"/>
    </reaction>
</comment>
<dbReference type="FunFam" id="1.10.150.390:FF:000001">
    <property type="entry name" value="DNA-directed RNA polymerase subunit"/>
    <property type="match status" value="1"/>
</dbReference>
<protein>
    <recommendedName>
        <fullName evidence="16">DNA-directed RNA polymerase subunit</fullName>
        <ecNumber evidence="16">2.7.7.6</ecNumber>
    </recommendedName>
</protein>
<evidence type="ECO:0000256" key="15">
    <source>
        <dbReference type="ARBA" id="ARBA00048552"/>
    </source>
</evidence>
<comment type="function">
    <text evidence="16">DNA-dependent RNA polymerase catalyzes the transcription of DNA into RNA using the four ribonucleoside triphosphates as substrates.</text>
</comment>
<dbReference type="SMART" id="SM00663">
    <property type="entry name" value="RPOLA_N"/>
    <property type="match status" value="1"/>
</dbReference>
<feature type="domain" description="RNA polymerase N-terminal" evidence="18">
    <location>
        <begin position="278"/>
        <end position="580"/>
    </location>
</feature>
<dbReference type="KEGG" id="bmic:BMR1_03g04825"/>
<evidence type="ECO:0000256" key="7">
    <source>
        <dbReference type="ARBA" id="ARBA00022695"/>
    </source>
</evidence>
<dbReference type="OrthoDB" id="270392at2759"/>
<reference evidence="19 20" key="1">
    <citation type="journal article" date="2012" name="Nucleic Acids Res.">
        <title>Sequencing of the smallest Apicomplexan genome from the human pathogen Babesia microti.</title>
        <authorList>
            <person name="Cornillot E."/>
            <person name="Hadj-Kaddour K."/>
            <person name="Dassouli A."/>
            <person name="Noel B."/>
            <person name="Ranwez V."/>
            <person name="Vacherie B."/>
            <person name="Augagneur Y."/>
            <person name="Bres V."/>
            <person name="Duclos A."/>
            <person name="Randazzo S."/>
            <person name="Carcy B."/>
            <person name="Debierre-Grockiego F."/>
            <person name="Delbecq S."/>
            <person name="Moubri-Menage K."/>
            <person name="Shams-Eldin H."/>
            <person name="Usmani-Brown S."/>
            <person name="Bringaud F."/>
            <person name="Wincker P."/>
            <person name="Vivares C.P."/>
            <person name="Schwarz R.T."/>
            <person name="Schetters T.P."/>
            <person name="Krause P.J."/>
            <person name="Gorenflot A."/>
            <person name="Berry V."/>
            <person name="Barbe V."/>
            <person name="Ben Mamoun C."/>
        </authorList>
    </citation>
    <scope>NUCLEOTIDE SEQUENCE [LARGE SCALE GENOMIC DNA]</scope>
    <source>
        <strain evidence="19 20">RI</strain>
    </source>
</reference>
<reference evidence="19 20" key="2">
    <citation type="journal article" date="2013" name="PLoS ONE">
        <title>Whole genome mapping and re-organization of the nuclear and mitochondrial genomes of Babesia microti isolates.</title>
        <authorList>
            <person name="Cornillot E."/>
            <person name="Dassouli A."/>
            <person name="Garg A."/>
            <person name="Pachikara N."/>
            <person name="Randazzo S."/>
            <person name="Depoix D."/>
            <person name="Carcy B."/>
            <person name="Delbecq S."/>
            <person name="Frutos R."/>
            <person name="Silva J.C."/>
            <person name="Sutton R."/>
            <person name="Krause P.J."/>
            <person name="Mamoun C.B."/>
        </authorList>
    </citation>
    <scope>NUCLEOTIDE SEQUENCE [LARGE SCALE GENOMIC DNA]</scope>
    <source>
        <strain evidence="19 20">RI</strain>
    </source>
</reference>
<evidence type="ECO:0000256" key="14">
    <source>
        <dbReference type="ARBA" id="ARBA00023242"/>
    </source>
</evidence>
<feature type="region of interest" description="Disordered" evidence="17">
    <location>
        <begin position="1583"/>
        <end position="1651"/>
    </location>
</feature>
<dbReference type="InterPro" id="IPR007081">
    <property type="entry name" value="RNA_pol_Rpb1_5"/>
</dbReference>
<dbReference type="Gene3D" id="6.20.50.80">
    <property type="match status" value="1"/>
</dbReference>
<reference evidence="19 20" key="3">
    <citation type="journal article" date="2016" name="Sci. Rep.">
        <title>Genome-wide diversity and gene expression profiling of Babesia microti isolates identify polymorphic genes that mediate host-pathogen interactions.</title>
        <authorList>
            <person name="Silva J.C."/>
            <person name="Cornillot E."/>
            <person name="McCracken C."/>
            <person name="Usmani-Brown S."/>
            <person name="Dwivedi A."/>
            <person name="Ifeonu O.O."/>
            <person name="Crabtree J."/>
            <person name="Gotia H.T."/>
            <person name="Virji A.Z."/>
            <person name="Reynes C."/>
            <person name="Colinge J."/>
            <person name="Kumar V."/>
            <person name="Lawres L."/>
            <person name="Pazzi J.E."/>
            <person name="Pablo J.V."/>
            <person name="Hung C."/>
            <person name="Brancato J."/>
            <person name="Kumari P."/>
            <person name="Orvis J."/>
            <person name="Tretina K."/>
            <person name="Chibucos M."/>
            <person name="Ott S."/>
            <person name="Sadzewicz L."/>
            <person name="Sengamalay N."/>
            <person name="Shetty A.C."/>
            <person name="Su Q."/>
            <person name="Tallon L."/>
            <person name="Fraser C.M."/>
            <person name="Frutos R."/>
            <person name="Molina D.M."/>
            <person name="Krause P.J."/>
            <person name="Ben Mamoun C."/>
        </authorList>
    </citation>
    <scope>NUCLEOTIDE SEQUENCE [LARGE SCALE GENOMIC DNA]</scope>
    <source>
        <strain evidence="19 20">RI</strain>
    </source>
</reference>
<dbReference type="Pfam" id="PF00623">
    <property type="entry name" value="RNA_pol_Rpb1_2"/>
    <property type="match status" value="1"/>
</dbReference>
<dbReference type="InterPro" id="IPR038593">
    <property type="entry name" value="RNA_pol_Rpb1_7_sf"/>
</dbReference>
<evidence type="ECO:0000256" key="1">
    <source>
        <dbReference type="ARBA" id="ARBA00004123"/>
    </source>
</evidence>
<evidence type="ECO:0000256" key="13">
    <source>
        <dbReference type="ARBA" id="ARBA00023163"/>
    </source>
</evidence>
<keyword evidence="7 16" id="KW-0548">Nucleotidyltransferase</keyword>
<keyword evidence="13 16" id="KW-0804">Transcription</keyword>
<dbReference type="InterPro" id="IPR007073">
    <property type="entry name" value="RNA_pol_Rpb1_7"/>
</dbReference>
<evidence type="ECO:0000256" key="17">
    <source>
        <dbReference type="SAM" id="MobiDB-lite"/>
    </source>
</evidence>
<evidence type="ECO:0000313" key="19">
    <source>
        <dbReference type="EMBL" id="CTQ41562.1"/>
    </source>
</evidence>
<organism evidence="19 20">
    <name type="scientific">Babesia microti (strain RI)</name>
    <dbReference type="NCBI Taxonomy" id="1133968"/>
    <lineage>
        <taxon>Eukaryota</taxon>
        <taxon>Sar</taxon>
        <taxon>Alveolata</taxon>
        <taxon>Apicomplexa</taxon>
        <taxon>Aconoidasida</taxon>
        <taxon>Piroplasmida</taxon>
        <taxon>Babesiidae</taxon>
        <taxon>Babesia</taxon>
    </lineage>
</organism>
<accession>A0A0K3AQ02</accession>
<keyword evidence="8" id="KW-0479">Metal-binding</keyword>
<dbReference type="InterPro" id="IPR007080">
    <property type="entry name" value="RNA_pol_Rpb1_1"/>
</dbReference>
<dbReference type="CDD" id="cd02733">
    <property type="entry name" value="RNAP_II_RPB1_N"/>
    <property type="match status" value="1"/>
</dbReference>
<evidence type="ECO:0000256" key="12">
    <source>
        <dbReference type="ARBA" id="ARBA00023125"/>
    </source>
</evidence>
<feature type="compositionally biased region" description="Acidic residues" evidence="17">
    <location>
        <begin position="1792"/>
        <end position="1801"/>
    </location>
</feature>
<dbReference type="GO" id="GO:0046872">
    <property type="term" value="F:metal ion binding"/>
    <property type="evidence" value="ECO:0007669"/>
    <property type="project" value="UniProtKB-KW"/>
</dbReference>
<comment type="subcellular location">
    <subcellularLocation>
        <location evidence="1">Nucleus</location>
    </subcellularLocation>
</comment>
<dbReference type="CDD" id="cd02584">
    <property type="entry name" value="RNAP_II_Rpb1_C"/>
    <property type="match status" value="1"/>
</dbReference>
<dbReference type="Pfam" id="PF04998">
    <property type="entry name" value="RNA_pol_Rpb1_5"/>
    <property type="match status" value="1"/>
</dbReference>
<dbReference type="Pfam" id="PF05000">
    <property type="entry name" value="RNA_pol_Rpb1_4"/>
    <property type="match status" value="1"/>
</dbReference>
<dbReference type="FunFam" id="1.10.132.30:FF:000001">
    <property type="entry name" value="DNA-directed RNA polymerase subunit"/>
    <property type="match status" value="1"/>
</dbReference>
<keyword evidence="20" id="KW-1185">Reference proteome</keyword>
<feature type="region of interest" description="Disordered" evidence="17">
    <location>
        <begin position="1773"/>
        <end position="1801"/>
    </location>
</feature>
<dbReference type="InterPro" id="IPR007066">
    <property type="entry name" value="RNA_pol_Rpb1_3"/>
</dbReference>
<dbReference type="Gene3D" id="1.10.150.390">
    <property type="match status" value="1"/>
</dbReference>